<accession>A0A1I6HKQ9</accession>
<protein>
    <submittedName>
        <fullName evidence="3">Ribonuclease BN, tRNA processing enzyme</fullName>
    </submittedName>
</protein>
<dbReference type="AlphaFoldDB" id="A0A1I6HKQ9"/>
<organism evidence="3 4">
    <name type="scientific">Halogeometricum rufum</name>
    <dbReference type="NCBI Taxonomy" id="553469"/>
    <lineage>
        <taxon>Archaea</taxon>
        <taxon>Methanobacteriati</taxon>
        <taxon>Methanobacteriota</taxon>
        <taxon>Stenosarchaea group</taxon>
        <taxon>Halobacteria</taxon>
        <taxon>Halobacteriales</taxon>
        <taxon>Haloferacaceae</taxon>
        <taxon>Halogeometricum</taxon>
    </lineage>
</organism>
<dbReference type="STRING" id="553469.SAMN04487947_2185"/>
<reference evidence="4" key="1">
    <citation type="submission" date="2016-10" db="EMBL/GenBank/DDBJ databases">
        <authorList>
            <person name="Varghese N."/>
            <person name="Submissions S."/>
        </authorList>
    </citation>
    <scope>NUCLEOTIDE SEQUENCE [LARGE SCALE GENOMIC DNA]</scope>
    <source>
        <strain evidence="4">CGMCC 1.7736</strain>
    </source>
</reference>
<dbReference type="SMART" id="SM00849">
    <property type="entry name" value="Lactamase_B"/>
    <property type="match status" value="1"/>
</dbReference>
<dbReference type="InterPro" id="IPR001279">
    <property type="entry name" value="Metallo-B-lactamas"/>
</dbReference>
<dbReference type="PANTHER" id="PTHR46018:SF3">
    <property type="entry name" value="ARYLSULFATASE"/>
    <property type="match status" value="1"/>
</dbReference>
<name>A0A1I6HKQ9_9EURY</name>
<dbReference type="SUPFAM" id="SSF56281">
    <property type="entry name" value="Metallo-hydrolase/oxidoreductase"/>
    <property type="match status" value="1"/>
</dbReference>
<dbReference type="Gene3D" id="3.60.15.10">
    <property type="entry name" value="Ribonuclease Z/Hydroxyacylglutathione hydrolase-like"/>
    <property type="match status" value="1"/>
</dbReference>
<dbReference type="CDD" id="cd07719">
    <property type="entry name" value="arylsulfatase_AtsA-like_MBL-fold"/>
    <property type="match status" value="1"/>
</dbReference>
<evidence type="ECO:0000259" key="2">
    <source>
        <dbReference type="SMART" id="SM00849"/>
    </source>
</evidence>
<dbReference type="GO" id="GO:0042781">
    <property type="term" value="F:3'-tRNA processing endoribonuclease activity"/>
    <property type="evidence" value="ECO:0007669"/>
    <property type="project" value="TreeGrafter"/>
</dbReference>
<proteinExistence type="predicted"/>
<dbReference type="OrthoDB" id="73420at2157"/>
<dbReference type="PANTHER" id="PTHR46018">
    <property type="entry name" value="ZINC PHOSPHODIESTERASE ELAC PROTEIN 1"/>
    <property type="match status" value="1"/>
</dbReference>
<dbReference type="Proteomes" id="UP000198531">
    <property type="component" value="Unassembled WGS sequence"/>
</dbReference>
<gene>
    <name evidence="3" type="ORF">SAMN04487947_2185</name>
</gene>
<dbReference type="Pfam" id="PF23023">
    <property type="entry name" value="Anti-Pycsar_Apyc1"/>
    <property type="match status" value="1"/>
</dbReference>
<feature type="domain" description="Metallo-beta-lactamase" evidence="2">
    <location>
        <begin position="18"/>
        <end position="187"/>
    </location>
</feature>
<dbReference type="InterPro" id="IPR036866">
    <property type="entry name" value="RibonucZ/Hydroxyglut_hydro"/>
</dbReference>
<dbReference type="EMBL" id="FOYT01000002">
    <property type="protein sequence ID" value="SFR55049.1"/>
    <property type="molecule type" value="Genomic_DNA"/>
</dbReference>
<dbReference type="RefSeq" id="WP_089807520.1">
    <property type="nucleotide sequence ID" value="NZ_FOYT01000002.1"/>
</dbReference>
<keyword evidence="4" id="KW-1185">Reference proteome</keyword>
<keyword evidence="1" id="KW-0378">Hydrolase</keyword>
<evidence type="ECO:0000313" key="3">
    <source>
        <dbReference type="EMBL" id="SFR55049.1"/>
    </source>
</evidence>
<evidence type="ECO:0000256" key="1">
    <source>
        <dbReference type="ARBA" id="ARBA00022801"/>
    </source>
</evidence>
<dbReference type="InterPro" id="IPR044094">
    <property type="entry name" value="AtsA-like_MBL-fold"/>
</dbReference>
<sequence length="269" mass="28917">MRVTFLGTGSAMPLPDRMQTGLLVESDDRSLLVDCGSGVLNRLANTDVGYEGVGTVLLTHHHLDHVSDLLALLKARWLAGETHLEVVGPTGTKRLLDGLLDVHDYLQGRVDLQVREVTAGSFEVAGFEVEARETRHSTDCLAYRFAGDGGSDDGTGDDDGGTDGEERAAAERRDFVFSGDTEAFEGLANFADGAAVLAHDCSFPDEVDVSNHPTPSQLGAALAGHDVGRVYLTHLYPHTEGKHEEMLASVGNRYDGDVRFARDGLRVDI</sequence>
<evidence type="ECO:0000313" key="4">
    <source>
        <dbReference type="Proteomes" id="UP000198531"/>
    </source>
</evidence>